<dbReference type="GO" id="GO:0007165">
    <property type="term" value="P:signal transduction"/>
    <property type="evidence" value="ECO:0000318"/>
    <property type="project" value="GO_Central"/>
</dbReference>
<sequence length="200" mass="22898">MKFKFCGDLDCPDWVLAEITNLSKMSSVKMKLLITQVIKCMLEGELNYDKVYKLTADAKFDLSDIKGSIATSHFILCNAAKYNMESDALCNELQQLGLPKEHATGLCRAYHDNVEKLRQVLQDTSLRLSKFKSCDWRVDYVMSSSVQQQVDQPEFHLKLNYTATDSNDEVKSAAFTTDREGLRELIRELKEARKVMESLH</sequence>
<gene>
    <name evidence="2" type="ORF">TRIADDRAFT_30907</name>
</gene>
<keyword evidence="3" id="KW-1185">Reference proteome</keyword>
<protein>
    <recommendedName>
        <fullName evidence="1">COMM domain-containing protein</fullName>
    </recommendedName>
</protein>
<dbReference type="InterPro" id="IPR017920">
    <property type="entry name" value="COMM"/>
</dbReference>
<dbReference type="STRING" id="10228.B3S867"/>
<dbReference type="KEGG" id="tad:TRIADDRAFT_30907"/>
<dbReference type="AlphaFoldDB" id="B3S867"/>
<dbReference type="Pfam" id="PF21672">
    <property type="entry name" value="COMM_HN"/>
    <property type="match status" value="1"/>
</dbReference>
<proteinExistence type="predicted"/>
<dbReference type="PROSITE" id="PS51269">
    <property type="entry name" value="COMM"/>
    <property type="match status" value="1"/>
</dbReference>
<dbReference type="EMBL" id="DS985255">
    <property type="protein sequence ID" value="EDV21144.1"/>
    <property type="molecule type" value="Genomic_DNA"/>
</dbReference>
<dbReference type="PANTHER" id="PTHR16231">
    <property type="entry name" value="COMM DOMAIN-CONTAINING PROTEIN 4-8 FAMILY MEMBER"/>
    <property type="match status" value="1"/>
</dbReference>
<dbReference type="InParanoid" id="B3S867"/>
<name>B3S867_TRIAD</name>
<dbReference type="HOGENOM" id="CLU_095496_0_0_1"/>
<evidence type="ECO:0000313" key="3">
    <source>
        <dbReference type="Proteomes" id="UP000009022"/>
    </source>
</evidence>
<feature type="domain" description="COMM" evidence="1">
    <location>
        <begin position="130"/>
        <end position="200"/>
    </location>
</feature>
<dbReference type="OMA" id="RDCPDWL"/>
<dbReference type="Proteomes" id="UP000009022">
    <property type="component" value="Unassembled WGS sequence"/>
</dbReference>
<dbReference type="InterPro" id="IPR047155">
    <property type="entry name" value="COMMD4/6/7/8"/>
</dbReference>
<evidence type="ECO:0000259" key="1">
    <source>
        <dbReference type="PROSITE" id="PS51269"/>
    </source>
</evidence>
<dbReference type="PhylomeDB" id="B3S867"/>
<dbReference type="Pfam" id="PF07258">
    <property type="entry name" value="COMM_domain"/>
    <property type="match status" value="1"/>
</dbReference>
<dbReference type="PANTHER" id="PTHR16231:SF4">
    <property type="entry name" value="COMM DOMAIN-CONTAINING PROTEIN 4"/>
    <property type="match status" value="1"/>
</dbReference>
<dbReference type="GeneID" id="6757593"/>
<evidence type="ECO:0000313" key="2">
    <source>
        <dbReference type="EMBL" id="EDV21144.1"/>
    </source>
</evidence>
<dbReference type="FunCoup" id="B3S867">
    <property type="interactions" value="1692"/>
</dbReference>
<reference evidence="2 3" key="1">
    <citation type="journal article" date="2008" name="Nature">
        <title>The Trichoplax genome and the nature of placozoans.</title>
        <authorList>
            <person name="Srivastava M."/>
            <person name="Begovic E."/>
            <person name="Chapman J."/>
            <person name="Putnam N.H."/>
            <person name="Hellsten U."/>
            <person name="Kawashima T."/>
            <person name="Kuo A."/>
            <person name="Mitros T."/>
            <person name="Salamov A."/>
            <person name="Carpenter M.L."/>
            <person name="Signorovitch A.Y."/>
            <person name="Moreno M.A."/>
            <person name="Kamm K."/>
            <person name="Grimwood J."/>
            <person name="Schmutz J."/>
            <person name="Shapiro H."/>
            <person name="Grigoriev I.V."/>
            <person name="Buss L.W."/>
            <person name="Schierwater B."/>
            <person name="Dellaporta S.L."/>
            <person name="Rokhsar D.S."/>
        </authorList>
    </citation>
    <scope>NUCLEOTIDE SEQUENCE [LARGE SCALE GENOMIC DNA]</scope>
    <source>
        <strain evidence="2 3">Grell-BS-1999</strain>
    </source>
</reference>
<dbReference type="CTD" id="6757593"/>
<accession>B3S867</accession>
<organism evidence="2 3">
    <name type="scientific">Trichoplax adhaerens</name>
    <name type="common">Trichoplax reptans</name>
    <dbReference type="NCBI Taxonomy" id="10228"/>
    <lineage>
        <taxon>Eukaryota</taxon>
        <taxon>Metazoa</taxon>
        <taxon>Placozoa</taxon>
        <taxon>Uniplacotomia</taxon>
        <taxon>Trichoplacea</taxon>
        <taxon>Trichoplacidae</taxon>
        <taxon>Trichoplax</taxon>
    </lineage>
</organism>
<dbReference type="OrthoDB" id="284322at2759"/>
<dbReference type="RefSeq" id="XP_002116474.1">
    <property type="nucleotide sequence ID" value="XM_002116438.1"/>
</dbReference>
<dbReference type="eggNOG" id="ENOG502QSP3">
    <property type="taxonomic scope" value="Eukaryota"/>
</dbReference>